<evidence type="ECO:0000313" key="8">
    <source>
        <dbReference type="Proteomes" id="UP000002812"/>
    </source>
</evidence>
<dbReference type="GO" id="GO:0000978">
    <property type="term" value="F:RNA polymerase II cis-regulatory region sequence-specific DNA binding"/>
    <property type="evidence" value="ECO:0007669"/>
    <property type="project" value="TreeGrafter"/>
</dbReference>
<dbReference type="InterPro" id="IPR009057">
    <property type="entry name" value="Homeodomain-like_sf"/>
</dbReference>
<gene>
    <name evidence="7" type="ORF">Ao3042_11944</name>
</gene>
<keyword evidence="1" id="KW-0805">Transcription regulation</keyword>
<keyword evidence="4" id="KW-0539">Nucleus</keyword>
<dbReference type="GO" id="GO:0001006">
    <property type="term" value="F:RNA polymerase III type 3 promoter sequence-specific DNA binding"/>
    <property type="evidence" value="ECO:0007669"/>
    <property type="project" value="TreeGrafter"/>
</dbReference>
<evidence type="ECO:0000259" key="5">
    <source>
        <dbReference type="PROSITE" id="PS50090"/>
    </source>
</evidence>
<dbReference type="Gene3D" id="1.10.10.60">
    <property type="entry name" value="Homeodomain-like"/>
    <property type="match status" value="3"/>
</dbReference>
<feature type="domain" description="Myb-like" evidence="5">
    <location>
        <begin position="76"/>
        <end position="126"/>
    </location>
</feature>
<dbReference type="EMBL" id="AKHY01000066">
    <property type="protein sequence ID" value="EIT82862.1"/>
    <property type="molecule type" value="Genomic_DNA"/>
</dbReference>
<dbReference type="AlphaFoldDB" id="I8ABN5"/>
<dbReference type="SMART" id="SM00717">
    <property type="entry name" value="SANT"/>
    <property type="match status" value="3"/>
</dbReference>
<dbReference type="HOGENOM" id="CLU_028567_26_0_1"/>
<dbReference type="PROSITE" id="PS50090">
    <property type="entry name" value="MYB_LIKE"/>
    <property type="match status" value="3"/>
</dbReference>
<dbReference type="PANTHER" id="PTHR46621">
    <property type="entry name" value="SNRNA-ACTIVATING PROTEIN COMPLEX SUBUNIT 4"/>
    <property type="match status" value="1"/>
</dbReference>
<evidence type="ECO:0000256" key="2">
    <source>
        <dbReference type="ARBA" id="ARBA00023125"/>
    </source>
</evidence>
<dbReference type="SUPFAM" id="SSF46689">
    <property type="entry name" value="Homeodomain-like"/>
    <property type="match status" value="2"/>
</dbReference>
<dbReference type="GO" id="GO:0042796">
    <property type="term" value="P:snRNA transcription by RNA polymerase III"/>
    <property type="evidence" value="ECO:0007669"/>
    <property type="project" value="TreeGrafter"/>
</dbReference>
<keyword evidence="3" id="KW-0804">Transcription</keyword>
<dbReference type="InterPro" id="IPR001005">
    <property type="entry name" value="SANT/Myb"/>
</dbReference>
<dbReference type="Pfam" id="PF00249">
    <property type="entry name" value="Myb_DNA-binding"/>
    <property type="match status" value="3"/>
</dbReference>
<dbReference type="Proteomes" id="UP000002812">
    <property type="component" value="Unassembled WGS sequence"/>
</dbReference>
<dbReference type="PROSITE" id="PS51294">
    <property type="entry name" value="HTH_MYB"/>
    <property type="match status" value="2"/>
</dbReference>
<dbReference type="PANTHER" id="PTHR46621:SF1">
    <property type="entry name" value="SNRNA-ACTIVATING PROTEIN COMPLEX SUBUNIT 4"/>
    <property type="match status" value="1"/>
</dbReference>
<accession>I8ABN5</accession>
<dbReference type="GO" id="GO:0042795">
    <property type="term" value="P:snRNA transcription by RNA polymerase II"/>
    <property type="evidence" value="ECO:0007669"/>
    <property type="project" value="TreeGrafter"/>
</dbReference>
<reference evidence="7 8" key="1">
    <citation type="journal article" date="2012" name="Eukaryot. Cell">
        <title>Draft genome sequence of Aspergillus oryzae strain 3.042.</title>
        <authorList>
            <person name="Zhao G."/>
            <person name="Yao Y."/>
            <person name="Qi W."/>
            <person name="Wang C."/>
            <person name="Hou L."/>
            <person name="Zeng B."/>
            <person name="Cao X."/>
        </authorList>
    </citation>
    <scope>NUCLEOTIDE SEQUENCE [LARGE SCALE GENOMIC DNA]</scope>
    <source>
        <strain evidence="7 8">3.042</strain>
    </source>
</reference>
<evidence type="ECO:0000259" key="6">
    <source>
        <dbReference type="PROSITE" id="PS51294"/>
    </source>
</evidence>
<feature type="domain" description="Myb-like" evidence="5">
    <location>
        <begin position="7"/>
        <end position="75"/>
    </location>
</feature>
<feature type="domain" description="HTH myb-type" evidence="6">
    <location>
        <begin position="79"/>
        <end position="130"/>
    </location>
</feature>
<feature type="domain" description="Myb-like" evidence="5">
    <location>
        <begin position="127"/>
        <end position="173"/>
    </location>
</feature>
<dbReference type="GO" id="GO:0019185">
    <property type="term" value="C:snRNA-activating protein complex"/>
    <property type="evidence" value="ECO:0007669"/>
    <property type="project" value="TreeGrafter"/>
</dbReference>
<proteinExistence type="predicted"/>
<evidence type="ECO:0000256" key="4">
    <source>
        <dbReference type="ARBA" id="ARBA00023242"/>
    </source>
</evidence>
<name>I8ABN5_ASPO3</name>
<comment type="caution">
    <text evidence="7">The sequence shown here is derived from an EMBL/GenBank/DDBJ whole genome shotgun (WGS) entry which is preliminary data.</text>
</comment>
<dbReference type="InterPro" id="IPR017930">
    <property type="entry name" value="Myb_dom"/>
</dbReference>
<reference evidence="8" key="2">
    <citation type="submission" date="2012-06" db="EMBL/GenBank/DDBJ databases">
        <title>Comparative genomic analyses of Aspergillus oryzae 3.042 and A. oryzae RIB40 for soy-sauce fermentation.</title>
        <authorList>
            <person name="Zhao G."/>
            <person name="Hou L."/>
            <person name="Wang C."/>
            <person name="Cao X."/>
        </authorList>
    </citation>
    <scope>NUCLEOTIDE SEQUENCE [LARGE SCALE GENOMIC DNA]</scope>
    <source>
        <strain evidence="8">3.042</strain>
    </source>
</reference>
<keyword evidence="2" id="KW-0238">DNA-binding</keyword>
<dbReference type="CDD" id="cd00167">
    <property type="entry name" value="SANT"/>
    <property type="match status" value="3"/>
</dbReference>
<evidence type="ECO:0000256" key="1">
    <source>
        <dbReference type="ARBA" id="ARBA00023015"/>
    </source>
</evidence>
<sequence length="173" mass="20298">MPRAPQKWTPEEDKLLCREVHNQCELGRNSVSHILGLTPFRALVSEGRVRDWRSIADKIPGRTNKDCRKRWHNVLSGGLNKGYWTEEEDKLLTHAVQIHGETWTVVADVVKTRSADQCAKRWKQCLDPQLDRSEWTELENRRLMEACAAKGRRWKEIQMEHFPTRSRNSIKNQ</sequence>
<evidence type="ECO:0000313" key="7">
    <source>
        <dbReference type="EMBL" id="EIT82862.1"/>
    </source>
</evidence>
<organism evidence="7 8">
    <name type="scientific">Aspergillus oryzae (strain 3.042)</name>
    <name type="common">Yellow koji mold</name>
    <dbReference type="NCBI Taxonomy" id="1160506"/>
    <lineage>
        <taxon>Eukaryota</taxon>
        <taxon>Fungi</taxon>
        <taxon>Dikarya</taxon>
        <taxon>Ascomycota</taxon>
        <taxon>Pezizomycotina</taxon>
        <taxon>Eurotiomycetes</taxon>
        <taxon>Eurotiomycetidae</taxon>
        <taxon>Eurotiales</taxon>
        <taxon>Aspergillaceae</taxon>
        <taxon>Aspergillus</taxon>
        <taxon>Aspergillus subgen. Circumdati</taxon>
    </lineage>
</organism>
<protein>
    <submittedName>
        <fullName evidence="7">Transcription factor, Myb superfamily</fullName>
    </submittedName>
</protein>
<dbReference type="InterPro" id="IPR051575">
    <property type="entry name" value="Myb-like_DNA-bd"/>
</dbReference>
<dbReference type="OrthoDB" id="2143914at2759"/>
<evidence type="ECO:0000256" key="3">
    <source>
        <dbReference type="ARBA" id="ARBA00023163"/>
    </source>
</evidence>
<feature type="domain" description="HTH myb-type" evidence="6">
    <location>
        <begin position="40"/>
        <end position="76"/>
    </location>
</feature>